<evidence type="ECO:0000256" key="2">
    <source>
        <dbReference type="ARBA" id="ARBA00022576"/>
    </source>
</evidence>
<dbReference type="Pfam" id="PF00155">
    <property type="entry name" value="Aminotran_1_2"/>
    <property type="match status" value="1"/>
</dbReference>
<dbReference type="SUPFAM" id="SSF53383">
    <property type="entry name" value="PLP-dependent transferases"/>
    <property type="match status" value="1"/>
</dbReference>
<evidence type="ECO:0000259" key="4">
    <source>
        <dbReference type="Pfam" id="PF00155"/>
    </source>
</evidence>
<dbReference type="AlphaFoldDB" id="A0A845SG87"/>
<organism evidence="5 6">
    <name type="scientific">Acerihabitans arboris</name>
    <dbReference type="NCBI Taxonomy" id="2691583"/>
    <lineage>
        <taxon>Bacteria</taxon>
        <taxon>Pseudomonadati</taxon>
        <taxon>Pseudomonadota</taxon>
        <taxon>Gammaproteobacteria</taxon>
        <taxon>Enterobacterales</taxon>
        <taxon>Pectobacteriaceae</taxon>
        <taxon>Acerihabitans</taxon>
    </lineage>
</organism>
<reference evidence="5 6" key="1">
    <citation type="submission" date="2019-12" db="EMBL/GenBank/DDBJ databases">
        <authorList>
            <person name="Lee S.D."/>
        </authorList>
    </citation>
    <scope>NUCLEOTIDE SEQUENCE [LARGE SCALE GENOMIC DNA]</scope>
    <source>
        <strain evidence="5 6">SAP-6</strain>
    </source>
</reference>
<keyword evidence="6" id="KW-1185">Reference proteome</keyword>
<dbReference type="Proteomes" id="UP000461443">
    <property type="component" value="Unassembled WGS sequence"/>
</dbReference>
<comment type="caution">
    <text evidence="5">The sequence shown here is derived from an EMBL/GenBank/DDBJ whole genome shotgun (WGS) entry which is preliminary data.</text>
</comment>
<dbReference type="InterPro" id="IPR015422">
    <property type="entry name" value="PyrdxlP-dep_Trfase_small"/>
</dbReference>
<dbReference type="GO" id="GO:0030170">
    <property type="term" value="F:pyridoxal phosphate binding"/>
    <property type="evidence" value="ECO:0007669"/>
    <property type="project" value="InterPro"/>
</dbReference>
<evidence type="ECO:0000313" key="5">
    <source>
        <dbReference type="EMBL" id="NDL63870.1"/>
    </source>
</evidence>
<dbReference type="InterPro" id="IPR015421">
    <property type="entry name" value="PyrdxlP-dep_Trfase_major"/>
</dbReference>
<name>A0A845SG87_9GAMM</name>
<dbReference type="Gene3D" id="3.40.640.10">
    <property type="entry name" value="Type I PLP-dependent aspartate aminotransferase-like (Major domain)"/>
    <property type="match status" value="1"/>
</dbReference>
<accession>A0A845SG87</accession>
<dbReference type="InterPro" id="IPR004839">
    <property type="entry name" value="Aminotransferase_I/II_large"/>
</dbReference>
<keyword evidence="2 5" id="KW-0032">Aminotransferase</keyword>
<evidence type="ECO:0000256" key="3">
    <source>
        <dbReference type="ARBA" id="ARBA00022679"/>
    </source>
</evidence>
<evidence type="ECO:0000313" key="6">
    <source>
        <dbReference type="Proteomes" id="UP000461443"/>
    </source>
</evidence>
<dbReference type="EMBL" id="WUBS01000009">
    <property type="protein sequence ID" value="NDL63870.1"/>
    <property type="molecule type" value="Genomic_DNA"/>
</dbReference>
<protein>
    <submittedName>
        <fullName evidence="5">Aminotransferase class I/II-fold pyridoxal phosphate-dependent enzyme</fullName>
    </submittedName>
</protein>
<dbReference type="InterPro" id="IPR050881">
    <property type="entry name" value="LL-DAP_aminotransferase"/>
</dbReference>
<dbReference type="PANTHER" id="PTHR42832">
    <property type="entry name" value="AMINO ACID AMINOTRANSFERASE"/>
    <property type="match status" value="1"/>
</dbReference>
<dbReference type="PANTHER" id="PTHR42832:SF3">
    <property type="entry name" value="L-GLUTAMINE--4-(METHYLSULFANYL)-2-OXOBUTANOATE AMINOTRANSFERASE"/>
    <property type="match status" value="1"/>
</dbReference>
<evidence type="ECO:0000256" key="1">
    <source>
        <dbReference type="ARBA" id="ARBA00001933"/>
    </source>
</evidence>
<keyword evidence="3 5" id="KW-0808">Transferase</keyword>
<dbReference type="RefSeq" id="WP_162366583.1">
    <property type="nucleotide sequence ID" value="NZ_WUBS01000009.1"/>
</dbReference>
<dbReference type="Gene3D" id="3.90.1150.10">
    <property type="entry name" value="Aspartate Aminotransferase, domain 1"/>
    <property type="match status" value="1"/>
</dbReference>
<reference evidence="5 6" key="2">
    <citation type="submission" date="2020-02" db="EMBL/GenBank/DDBJ databases">
        <title>The new genus of Enterobacteriales.</title>
        <authorList>
            <person name="Kim I.S."/>
        </authorList>
    </citation>
    <scope>NUCLEOTIDE SEQUENCE [LARGE SCALE GENOMIC DNA]</scope>
    <source>
        <strain evidence="5 6">SAP-6</strain>
    </source>
</reference>
<gene>
    <name evidence="5" type="ORF">GRH90_14070</name>
</gene>
<dbReference type="CDD" id="cd00609">
    <property type="entry name" value="AAT_like"/>
    <property type="match status" value="1"/>
</dbReference>
<proteinExistence type="predicted"/>
<feature type="domain" description="Aminotransferase class I/classII large" evidence="4">
    <location>
        <begin position="13"/>
        <end position="164"/>
    </location>
</feature>
<comment type="cofactor">
    <cofactor evidence="1">
        <name>pyridoxal 5'-phosphate</name>
        <dbReference type="ChEBI" id="CHEBI:597326"/>
    </cofactor>
</comment>
<dbReference type="GO" id="GO:0008483">
    <property type="term" value="F:transaminase activity"/>
    <property type="evidence" value="ECO:0007669"/>
    <property type="project" value="UniProtKB-KW"/>
</dbReference>
<sequence length="171" mass="18842">MSLLQTEGAREYAVATYTRSKTFNMAGWRFGFAVGNASITSAFNRLHIHSYSSVYGAIRDAAETALALPARDINAINLLYQQRRATLAYHLDRIGWRASAHARSFFVWLRVPDGYDSQGFTHLLLEQAQVLAAPGTGFGPAGEGYIRISLTSDEGLLNEAINRIGALELFQ</sequence>
<dbReference type="InterPro" id="IPR015424">
    <property type="entry name" value="PyrdxlP-dep_Trfase"/>
</dbReference>